<dbReference type="PANTHER" id="PTHR38924:SF2">
    <property type="entry name" value="CHROMOSOME UNDETERMINED SCAFFOLD_10, WHOLE GENOME SHOTGUN SEQUENCE"/>
    <property type="match status" value="1"/>
</dbReference>
<dbReference type="HOGENOM" id="CLU_253555_0_0_1"/>
<dbReference type="OrthoDB" id="15304at2759"/>
<accession>A0BX52</accession>
<reference evidence="12 13" key="1">
    <citation type="journal article" date="2006" name="Nature">
        <title>Global trends of whole-genome duplications revealed by the ciliate Paramecium tetraurelia.</title>
        <authorList>
            <consortium name="Genoscope"/>
            <person name="Aury J.-M."/>
            <person name="Jaillon O."/>
            <person name="Duret L."/>
            <person name="Noel B."/>
            <person name="Jubin C."/>
            <person name="Porcel B.M."/>
            <person name="Segurens B."/>
            <person name="Daubin V."/>
            <person name="Anthouard V."/>
            <person name="Aiach N."/>
            <person name="Arnaiz O."/>
            <person name="Billaut A."/>
            <person name="Beisson J."/>
            <person name="Blanc I."/>
            <person name="Bouhouche K."/>
            <person name="Camara F."/>
            <person name="Duharcourt S."/>
            <person name="Guigo R."/>
            <person name="Gogendeau D."/>
            <person name="Katinka M."/>
            <person name="Keller A.-M."/>
            <person name="Kissmehl R."/>
            <person name="Klotz C."/>
            <person name="Koll F."/>
            <person name="Le Moue A."/>
            <person name="Lepere C."/>
            <person name="Malinsky S."/>
            <person name="Nowacki M."/>
            <person name="Nowak J.K."/>
            <person name="Plattner H."/>
            <person name="Poulain J."/>
            <person name="Ruiz F."/>
            <person name="Serrano V."/>
            <person name="Zagulski M."/>
            <person name="Dessen P."/>
            <person name="Betermier M."/>
            <person name="Weissenbach J."/>
            <person name="Scarpelli C."/>
            <person name="Schachter V."/>
            <person name="Sperling L."/>
            <person name="Meyer E."/>
            <person name="Cohen J."/>
            <person name="Wincker P."/>
        </authorList>
    </citation>
    <scope>NUCLEOTIDE SEQUENCE [LARGE SCALE GENOMIC DNA]</scope>
    <source>
        <strain evidence="12 13">Stock d4-2</strain>
    </source>
</reference>
<dbReference type="OMA" id="IEATHIY"/>
<dbReference type="CDD" id="cd19670">
    <property type="entry name" value="UBR-box_UBR1_2_3"/>
    <property type="match status" value="1"/>
</dbReference>
<name>A0BX52_PARTE</name>
<keyword evidence="4" id="KW-0808">Transferase</keyword>
<dbReference type="eggNOG" id="KOG1139">
    <property type="taxonomic scope" value="Eukaryota"/>
</dbReference>
<evidence type="ECO:0000256" key="1">
    <source>
        <dbReference type="ARBA" id="ARBA00000900"/>
    </source>
</evidence>
<feature type="zinc finger region" description="UBR-type" evidence="10">
    <location>
        <begin position="51"/>
        <end position="121"/>
    </location>
</feature>
<keyword evidence="5" id="KW-0479">Metal-binding</keyword>
<dbReference type="EMBL" id="CT868023">
    <property type="protein sequence ID" value="CAK63119.1"/>
    <property type="molecule type" value="Genomic_DNA"/>
</dbReference>
<dbReference type="GO" id="GO:0061630">
    <property type="term" value="F:ubiquitin protein ligase activity"/>
    <property type="evidence" value="ECO:0007669"/>
    <property type="project" value="UniProtKB-EC"/>
</dbReference>
<dbReference type="Gene3D" id="2.10.110.30">
    <property type="match status" value="1"/>
</dbReference>
<dbReference type="KEGG" id="ptm:GSPATT00032971001"/>
<evidence type="ECO:0000256" key="5">
    <source>
        <dbReference type="ARBA" id="ARBA00022723"/>
    </source>
</evidence>
<evidence type="ECO:0000256" key="7">
    <source>
        <dbReference type="ARBA" id="ARBA00022786"/>
    </source>
</evidence>
<proteinExistence type="inferred from homology"/>
<dbReference type="EC" id="2.3.2.27" evidence="3"/>
<keyword evidence="6" id="KW-0863">Zinc-finger</keyword>
<comment type="similarity">
    <text evidence="9">Belongs to the E3 ubiquitin-protein ligase UBR1-like family.</text>
</comment>
<protein>
    <recommendedName>
        <fullName evidence="3">RING-type E3 ubiquitin transferase</fullName>
        <ecNumber evidence="3">2.3.2.27</ecNumber>
    </recommendedName>
</protein>
<dbReference type="PANTHER" id="PTHR38924">
    <property type="entry name" value="ASPARAGINE AND ASPARTATE RICH PROTEIN 1"/>
    <property type="match status" value="1"/>
</dbReference>
<dbReference type="SUPFAM" id="SSF57850">
    <property type="entry name" value="RING/U-box"/>
    <property type="match status" value="1"/>
</dbReference>
<keyword evidence="13" id="KW-1185">Reference proteome</keyword>
<sequence length="1413" mass="166432">MKNSKQKFDINRLNYYEGDFSEFGPFILFRSIFPDQYKVKSWTIKPKEFKQNCQALISNNELSFQCFTCGIEATHIYCQECFDPNQHLGHQCIINGKSKGLCDCGSESIISKQGFCSKHRNYVLDDDDEIKNISIKVQKKITNILQSLIVTFTSTMKQIKGKSNNQIAFLILYHFATLTQNQDLMQTIEEKYPIESTYRLIKKASNIHTLIFNTIGSLINYRYRYLVFIQNFLSEKNCQNSKYTYLEKILKYQVYLEPFQDFKIMKIDKILYQLYADEKSKRFLFSIILKNFSKLWWIDTFRVTKYDSKVKFNNLNVTLCTLYVYQINSALKQNSCLINFVYISNLLITESQFVSFEMQKQFFSQNQNIQDLIVTMEKLHYSSGALCSQSQLALPLLFRRRFQYKAFGQIALDQLKEILKNNFDSFAKQDIKFDLIYQFNYNNFAITTLINSLGKGIMKISQNKQNQEIILADVVHYIIDQATYYSAIRVGLENLFKRYSNEMFEKNIIKLLFYQTYQILKNNTFINKHINNDIADRLLCLLENYNFYPEYNTQKEIKQGMVIQKLFISYLAHLYCTTQFKNGGLFLDFLLDILDENEQEFKNFLNSLLGNIVQVYLTIHCNQNKKLQSVYQGAENFIEYSQFHRVDTCLFKLYIFLYGEHGFSQFQNMLETFKVNDGIFKVTNQTRIIQQLFASMILTDLDLYNVCSPLLTTLSNDLKLTLVRMVGNYFIISNSIEYGDILEKLQKSGVLITKNFSNHILQICELDQTTKKLKLKAEYQIFYEPSLIQNQKGLNTQIIERLIEKQKSESEILLGNGIIWDIQQFSNQRYKVLQHLILMNFCQNSLFLKNLKFLQETAKSKQMTLLNENTNFLQEMCQLIYAQLAFHNTFNQILFQEFVDTVRVELEKIYNMNLKKEEQQKIKVLISSINELNKSQIQENQQTKLKFQAQKDRYKAKFNQIQSSNLIQQMLNEEQQQEIAIKDENLCYACKLSLKAQNSVGTLSIFLKPKPQMYDGTHEKLENLLKFNLCLGIQTCQHYFHNQCLTKYFQSDQIRNQDFGYYKLDLNCPICKQSVIQRFPIDDIDKQKLKSFNSDLLLINDHLGLDFEQDQMNKLVQIYINLFFDLVTSLFMNAENYRRAQKNVLFKQLLICFYETIQEMDQNSREMLNQVQIPKQKNNLVFNTVRSIYNILTNQSSFNELKLDIIELISKSKQLSKDEISLFLSSFGIEEAIMEQQLNAVQNISKEDYTLNFYQTLQSQAVKKIYNKLGPTFLQFHSKYFSEKCDYCKFQEKIFSYSGISVCLLCQKVFCNKSCIIKNKNNLEHHATNLHEGNSIFVSLQDSSVTLICDLNSTQKFKCLYYNNLGERINSENPHSDWNTFLLDFTKANELALIILNDRYDKINEIQENQIFT</sequence>
<organism evidence="12 13">
    <name type="scientific">Paramecium tetraurelia</name>
    <dbReference type="NCBI Taxonomy" id="5888"/>
    <lineage>
        <taxon>Eukaryota</taxon>
        <taxon>Sar</taxon>
        <taxon>Alveolata</taxon>
        <taxon>Ciliophora</taxon>
        <taxon>Intramacronucleata</taxon>
        <taxon>Oligohymenophorea</taxon>
        <taxon>Peniculida</taxon>
        <taxon>Parameciidae</taxon>
        <taxon>Paramecium</taxon>
    </lineage>
</organism>
<dbReference type="RefSeq" id="XP_001430517.1">
    <property type="nucleotide sequence ID" value="XM_001430480.1"/>
</dbReference>
<comment type="catalytic activity">
    <reaction evidence="1">
        <text>S-ubiquitinyl-[E2 ubiquitin-conjugating enzyme]-L-cysteine + [acceptor protein]-L-lysine = [E2 ubiquitin-conjugating enzyme]-L-cysteine + N(6)-ubiquitinyl-[acceptor protein]-L-lysine.</text>
        <dbReference type="EC" id="2.3.2.27"/>
    </reaction>
</comment>
<evidence type="ECO:0000256" key="3">
    <source>
        <dbReference type="ARBA" id="ARBA00012483"/>
    </source>
</evidence>
<evidence type="ECO:0000259" key="11">
    <source>
        <dbReference type="PROSITE" id="PS51157"/>
    </source>
</evidence>
<keyword evidence="7" id="KW-0833">Ubl conjugation pathway</keyword>
<evidence type="ECO:0000256" key="8">
    <source>
        <dbReference type="ARBA" id="ARBA00022833"/>
    </source>
</evidence>
<evidence type="ECO:0000256" key="4">
    <source>
        <dbReference type="ARBA" id="ARBA00022679"/>
    </source>
</evidence>
<dbReference type="GO" id="GO:0008270">
    <property type="term" value="F:zinc ion binding"/>
    <property type="evidence" value="ECO:0007669"/>
    <property type="project" value="UniProtKB-KW"/>
</dbReference>
<dbReference type="InterPro" id="IPR003126">
    <property type="entry name" value="Znf_UBR"/>
</dbReference>
<evidence type="ECO:0000256" key="10">
    <source>
        <dbReference type="PROSITE-ProRule" id="PRU00508"/>
    </source>
</evidence>
<dbReference type="GeneID" id="5016301"/>
<dbReference type="SMART" id="SM00396">
    <property type="entry name" value="ZnF_UBR1"/>
    <property type="match status" value="1"/>
</dbReference>
<dbReference type="Pfam" id="PF02207">
    <property type="entry name" value="zf-UBR"/>
    <property type="match status" value="1"/>
</dbReference>
<comment type="pathway">
    <text evidence="2">Protein modification; protein ubiquitination.</text>
</comment>
<gene>
    <name evidence="12" type="ORF">GSPATT00032971001</name>
</gene>
<evidence type="ECO:0000256" key="2">
    <source>
        <dbReference type="ARBA" id="ARBA00004906"/>
    </source>
</evidence>
<dbReference type="InterPro" id="IPR013083">
    <property type="entry name" value="Znf_RING/FYVE/PHD"/>
</dbReference>
<dbReference type="Gene3D" id="3.30.40.10">
    <property type="entry name" value="Zinc/RING finger domain, C3HC4 (zinc finger)"/>
    <property type="match status" value="1"/>
</dbReference>
<keyword evidence="8" id="KW-0862">Zinc</keyword>
<dbReference type="Proteomes" id="UP000000600">
    <property type="component" value="Unassembled WGS sequence"/>
</dbReference>
<evidence type="ECO:0000256" key="6">
    <source>
        <dbReference type="ARBA" id="ARBA00022771"/>
    </source>
</evidence>
<dbReference type="PROSITE" id="PS51157">
    <property type="entry name" value="ZF_UBR"/>
    <property type="match status" value="1"/>
</dbReference>
<dbReference type="InParanoid" id="A0BX52"/>
<evidence type="ECO:0000256" key="9">
    <source>
        <dbReference type="ARBA" id="ARBA00046341"/>
    </source>
</evidence>
<feature type="domain" description="UBR-type" evidence="11">
    <location>
        <begin position="51"/>
        <end position="121"/>
    </location>
</feature>
<evidence type="ECO:0000313" key="13">
    <source>
        <dbReference type="Proteomes" id="UP000000600"/>
    </source>
</evidence>
<dbReference type="FunFam" id="2.10.110.30:FF:000002">
    <property type="entry name" value="Putative e3 ubiquitin-protein ligase ubr3"/>
    <property type="match status" value="1"/>
</dbReference>
<evidence type="ECO:0000313" key="12">
    <source>
        <dbReference type="EMBL" id="CAK63119.1"/>
    </source>
</evidence>